<reference evidence="3 4" key="1">
    <citation type="submission" date="2017-03" db="EMBL/GenBank/DDBJ databases">
        <title>Genomes of endolithic fungi from Antarctica.</title>
        <authorList>
            <person name="Coleine C."/>
            <person name="Masonjones S."/>
            <person name="Stajich J.E."/>
        </authorList>
    </citation>
    <scope>NUCLEOTIDE SEQUENCE [LARGE SCALE GENOMIC DNA]</scope>
    <source>
        <strain evidence="3 4">CCFEE 6314</strain>
    </source>
</reference>
<accession>A0A438MSV9</accession>
<dbReference type="SUPFAM" id="SSF51556">
    <property type="entry name" value="Metallo-dependent hydrolases"/>
    <property type="match status" value="1"/>
</dbReference>
<gene>
    <name evidence="3" type="ORF">B0A52_09723</name>
</gene>
<dbReference type="EMBL" id="NAJM01000064">
    <property type="protein sequence ID" value="RVX66292.1"/>
    <property type="molecule type" value="Genomic_DNA"/>
</dbReference>
<dbReference type="Proteomes" id="UP000288859">
    <property type="component" value="Unassembled WGS sequence"/>
</dbReference>
<dbReference type="OrthoDB" id="2135488at2759"/>
<comment type="caution">
    <text evidence="3">The sequence shown here is derived from an EMBL/GenBank/DDBJ whole genome shotgun (WGS) entry which is preliminary data.</text>
</comment>
<dbReference type="GO" id="GO:0016787">
    <property type="term" value="F:hydrolase activity"/>
    <property type="evidence" value="ECO:0007669"/>
    <property type="project" value="InterPro"/>
</dbReference>
<dbReference type="Pfam" id="PF04909">
    <property type="entry name" value="Amidohydro_2"/>
    <property type="match status" value="1"/>
</dbReference>
<organism evidence="3 4">
    <name type="scientific">Exophiala mesophila</name>
    <name type="common">Black yeast-like fungus</name>
    <dbReference type="NCBI Taxonomy" id="212818"/>
    <lineage>
        <taxon>Eukaryota</taxon>
        <taxon>Fungi</taxon>
        <taxon>Dikarya</taxon>
        <taxon>Ascomycota</taxon>
        <taxon>Pezizomycotina</taxon>
        <taxon>Eurotiomycetes</taxon>
        <taxon>Chaetothyriomycetidae</taxon>
        <taxon>Chaetothyriales</taxon>
        <taxon>Herpotrichiellaceae</taxon>
        <taxon>Exophiala</taxon>
    </lineage>
</organism>
<dbReference type="InterPro" id="IPR032466">
    <property type="entry name" value="Metal_Hydrolase"/>
</dbReference>
<dbReference type="PANTHER" id="PTHR43569">
    <property type="entry name" value="AMIDOHYDROLASE"/>
    <property type="match status" value="1"/>
</dbReference>
<proteinExistence type="inferred from homology"/>
<dbReference type="InterPro" id="IPR052350">
    <property type="entry name" value="Metallo-dep_Lactonases"/>
</dbReference>
<name>A0A438MSV9_EXOME</name>
<evidence type="ECO:0000256" key="1">
    <source>
        <dbReference type="ARBA" id="ARBA00038310"/>
    </source>
</evidence>
<dbReference type="InterPro" id="IPR006680">
    <property type="entry name" value="Amidohydro-rel"/>
</dbReference>
<protein>
    <recommendedName>
        <fullName evidence="2">Amidohydrolase-related domain-containing protein</fullName>
    </recommendedName>
</protein>
<sequence>MGSQQCDSGAFPIIDSHIHLYAKTHIPSLAWATDLVDDFPLNRQNSVDEYKAASREQANLVGFVFLETDRKSGLESTEWQAPYDEVDFLVRIAKERRLKLVLGVVPWAPIPAGLSLLKQYVEGVESKFAEAGIPRRLSGFRYLLQDKKPGVMLQPEFLDGLRYMGEKDLSFDLGVDSHRGGMHQLEESVELLQRLQDFGSHVRVILDHFCKPNMALTAADIQNAHSQYVEWKRHVEKLAKYPFAYMKLSGWMTELPPQDENNPLDIEEMLKQTKPWADVIFDAFTPSRILFGSDWPVVNLGGIGIQKSWHL</sequence>
<dbReference type="Gene3D" id="3.20.20.140">
    <property type="entry name" value="Metal-dependent hydrolases"/>
    <property type="match status" value="1"/>
</dbReference>
<feature type="domain" description="Amidohydrolase-related" evidence="2">
    <location>
        <begin position="119"/>
        <end position="301"/>
    </location>
</feature>
<dbReference type="PANTHER" id="PTHR43569:SF2">
    <property type="entry name" value="AMIDOHYDROLASE-RELATED DOMAIN-CONTAINING PROTEIN"/>
    <property type="match status" value="1"/>
</dbReference>
<evidence type="ECO:0000259" key="2">
    <source>
        <dbReference type="Pfam" id="PF04909"/>
    </source>
</evidence>
<evidence type="ECO:0000313" key="3">
    <source>
        <dbReference type="EMBL" id="RVX66292.1"/>
    </source>
</evidence>
<evidence type="ECO:0000313" key="4">
    <source>
        <dbReference type="Proteomes" id="UP000288859"/>
    </source>
</evidence>
<dbReference type="AlphaFoldDB" id="A0A438MSV9"/>
<comment type="similarity">
    <text evidence="1">Belongs to the metallo-dependent hydrolases superfamily.</text>
</comment>
<dbReference type="VEuPathDB" id="FungiDB:PV10_05211"/>